<evidence type="ECO:0000256" key="1">
    <source>
        <dbReference type="ARBA" id="ARBA00005854"/>
    </source>
</evidence>
<dbReference type="PROSITE" id="PS00670">
    <property type="entry name" value="D_2_HYDROXYACID_DH_2"/>
    <property type="match status" value="1"/>
</dbReference>
<evidence type="ECO:0000259" key="4">
    <source>
        <dbReference type="Pfam" id="PF00389"/>
    </source>
</evidence>
<dbReference type="Pfam" id="PF00389">
    <property type="entry name" value="2-Hacid_dh"/>
    <property type="match status" value="1"/>
</dbReference>
<dbReference type="PROSITE" id="PS00671">
    <property type="entry name" value="D_2_HYDROXYACID_DH_3"/>
    <property type="match status" value="1"/>
</dbReference>
<sequence>MAIVHVTRELPGDALQRIPDAGHQLVVRREQMPPSPAELRRIAADADALITTLADRVNAELLDAAPRLKVVANYAVGADNIDVQAALRRDIAVGVTPDVLTDATADMTLALLLSVARHIPVAARTVTDGAWKTWEPAGHLGLELRGARLLVVGPGRIGRAVGERAAAFGMDVTYAGRDADLLAVLPDADVVTLHVPLSLDTRKLIGEAELAAMKPGALLINTARGGLVDQDALVDALERGHLGGAGLDVTTPEPLPPHDPLLELPNVLVLPHIGSATVTARHRMTELAVGNVLAALDGDPLPNPAKA</sequence>
<evidence type="ECO:0000313" key="6">
    <source>
        <dbReference type="EMBL" id="UUY05888.1"/>
    </source>
</evidence>
<dbReference type="Pfam" id="PF02826">
    <property type="entry name" value="2-Hacid_dh_C"/>
    <property type="match status" value="1"/>
</dbReference>
<protein>
    <submittedName>
        <fullName evidence="6">D-glycerate dehydrogenase</fullName>
    </submittedName>
</protein>
<evidence type="ECO:0000256" key="2">
    <source>
        <dbReference type="ARBA" id="ARBA00023002"/>
    </source>
</evidence>
<dbReference type="InterPro" id="IPR006140">
    <property type="entry name" value="D-isomer_DH_NAD-bd"/>
</dbReference>
<dbReference type="PANTHER" id="PTHR10996:SF277">
    <property type="entry name" value="GLYOXYLATE REDUCTASE_HYDROXYPYRUVATE REDUCTASE"/>
    <property type="match status" value="1"/>
</dbReference>
<evidence type="ECO:0000259" key="5">
    <source>
        <dbReference type="Pfam" id="PF02826"/>
    </source>
</evidence>
<feature type="domain" description="D-isomer specific 2-hydroxyacid dehydrogenase catalytic" evidence="4">
    <location>
        <begin position="6"/>
        <end position="304"/>
    </location>
</feature>
<dbReference type="SUPFAM" id="SSF51735">
    <property type="entry name" value="NAD(P)-binding Rossmann-fold domains"/>
    <property type="match status" value="1"/>
</dbReference>
<reference evidence="7" key="1">
    <citation type="submission" date="2021-11" db="EMBL/GenBank/DDBJ databases">
        <title>Cultivation dependent microbiological survey of springs from the worlds oldest radium mine currently devoted to the extraction of radon-saturated water.</title>
        <authorList>
            <person name="Kapinusova G."/>
            <person name="Smrhova T."/>
            <person name="Strejcek M."/>
            <person name="Suman J."/>
            <person name="Jani K."/>
            <person name="Pajer P."/>
            <person name="Uhlik O."/>
        </authorList>
    </citation>
    <scope>NUCLEOTIDE SEQUENCE [LARGE SCALE GENOMIC DNA]</scope>
    <source>
        <strain evidence="7">J379</strain>
    </source>
</reference>
<keyword evidence="2 3" id="KW-0560">Oxidoreductase</keyword>
<dbReference type="SUPFAM" id="SSF52283">
    <property type="entry name" value="Formate/glycerate dehydrogenase catalytic domain-like"/>
    <property type="match status" value="1"/>
</dbReference>
<evidence type="ECO:0000256" key="3">
    <source>
        <dbReference type="RuleBase" id="RU003719"/>
    </source>
</evidence>
<dbReference type="EMBL" id="CP088295">
    <property type="protein sequence ID" value="UUY05888.1"/>
    <property type="molecule type" value="Genomic_DNA"/>
</dbReference>
<dbReference type="InterPro" id="IPR036291">
    <property type="entry name" value="NAD(P)-bd_dom_sf"/>
</dbReference>
<organism evidence="6 7">
    <name type="scientific">Svornostia abyssi</name>
    <dbReference type="NCBI Taxonomy" id="2898438"/>
    <lineage>
        <taxon>Bacteria</taxon>
        <taxon>Bacillati</taxon>
        <taxon>Actinomycetota</taxon>
        <taxon>Thermoleophilia</taxon>
        <taxon>Solirubrobacterales</taxon>
        <taxon>Baekduiaceae</taxon>
        <taxon>Svornostia</taxon>
    </lineage>
</organism>
<feature type="domain" description="D-isomer specific 2-hydroxyacid dehydrogenase NAD-binding" evidence="5">
    <location>
        <begin position="109"/>
        <end position="274"/>
    </location>
</feature>
<dbReference type="InterPro" id="IPR050223">
    <property type="entry name" value="D-isomer_2-hydroxyacid_DH"/>
</dbReference>
<dbReference type="InterPro" id="IPR006139">
    <property type="entry name" value="D-isomer_2_OHA_DH_cat_dom"/>
</dbReference>
<evidence type="ECO:0000313" key="7">
    <source>
        <dbReference type="Proteomes" id="UP001058860"/>
    </source>
</evidence>
<dbReference type="Proteomes" id="UP001058860">
    <property type="component" value="Chromosome"/>
</dbReference>
<proteinExistence type="inferred from homology"/>
<dbReference type="PANTHER" id="PTHR10996">
    <property type="entry name" value="2-HYDROXYACID DEHYDROGENASE-RELATED"/>
    <property type="match status" value="1"/>
</dbReference>
<dbReference type="CDD" id="cd05301">
    <property type="entry name" value="GDH"/>
    <property type="match status" value="1"/>
</dbReference>
<dbReference type="InterPro" id="IPR029753">
    <property type="entry name" value="D-isomer_DH_CS"/>
</dbReference>
<keyword evidence="7" id="KW-1185">Reference proteome</keyword>
<dbReference type="Gene3D" id="3.40.50.720">
    <property type="entry name" value="NAD(P)-binding Rossmann-like Domain"/>
    <property type="match status" value="2"/>
</dbReference>
<name>A0ABY5PMG1_9ACTN</name>
<accession>A0ABY5PMG1</accession>
<dbReference type="RefSeq" id="WP_353866328.1">
    <property type="nucleotide sequence ID" value="NZ_CP088295.1"/>
</dbReference>
<comment type="similarity">
    <text evidence="1 3">Belongs to the D-isomer specific 2-hydroxyacid dehydrogenase family.</text>
</comment>
<gene>
    <name evidence="6" type="ORF">LRS13_10335</name>
</gene>